<accession>A0ABP9WYP2</accession>
<evidence type="ECO:0000256" key="6">
    <source>
        <dbReference type="ARBA" id="ARBA00022989"/>
    </source>
</evidence>
<feature type="domain" description="ABC transmembrane type-1" evidence="9">
    <location>
        <begin position="373"/>
        <end position="565"/>
    </location>
</feature>
<feature type="transmembrane region" description="Helical" evidence="8">
    <location>
        <begin position="545"/>
        <end position="564"/>
    </location>
</feature>
<dbReference type="InterPro" id="IPR000515">
    <property type="entry name" value="MetI-like"/>
</dbReference>
<name>A0ABP9WYP2_9CHLR</name>
<evidence type="ECO:0000256" key="2">
    <source>
        <dbReference type="ARBA" id="ARBA00022448"/>
    </source>
</evidence>
<evidence type="ECO:0000256" key="3">
    <source>
        <dbReference type="ARBA" id="ARBA00022475"/>
    </source>
</evidence>
<keyword evidence="6 8" id="KW-1133">Transmembrane helix</keyword>
<dbReference type="Gene3D" id="1.10.3720.10">
    <property type="entry name" value="MetI-like"/>
    <property type="match status" value="2"/>
</dbReference>
<keyword evidence="11" id="KW-1185">Reference proteome</keyword>
<feature type="transmembrane region" description="Helical" evidence="8">
    <location>
        <begin position="369"/>
        <end position="397"/>
    </location>
</feature>
<feature type="transmembrane region" description="Helical" evidence="8">
    <location>
        <begin position="319"/>
        <end position="349"/>
    </location>
</feature>
<proteinExistence type="inferred from homology"/>
<feature type="domain" description="ABC transmembrane type-1" evidence="9">
    <location>
        <begin position="79"/>
        <end position="285"/>
    </location>
</feature>
<dbReference type="Proteomes" id="UP001428290">
    <property type="component" value="Unassembled WGS sequence"/>
</dbReference>
<dbReference type="Pfam" id="PF00528">
    <property type="entry name" value="BPD_transp_1"/>
    <property type="match status" value="2"/>
</dbReference>
<feature type="transmembrane region" description="Helical" evidence="8">
    <location>
        <begin position="118"/>
        <end position="138"/>
    </location>
</feature>
<feature type="transmembrane region" description="Helical" evidence="8">
    <location>
        <begin position="83"/>
        <end position="106"/>
    </location>
</feature>
<sequence>MAATAQTRPIKAIAKAPRWRLDRVIQWLIALTVVGLVLFPTWPILYQSLLEKPLYEASNTLSLQNFPRVLGNPKIWQVIGNTAVFMLGSTIVGTLIGILFAVLLIRTDLPGAQWLQKLITIPYYVSALILAFGWAVMYGPQGFMTVMVREWGLPTWNLYTMPGLIVVSALYFMPLTFMYCSSSLSMADPQLESAARIAGAKPLRILLRITIPLIRPAMLYALVLTMVSSIELLSIPLVLGESAQIDVLSTFLYRTALVSGTTDYGTLAVVAIMVVLFISVLVMLQNHLMKQERRFVSVSGKISRARVLHLGWLRWPLGFVVYLFAGLTILVPLGGIILQAFTPFLSALINPFSILTMDNFKQAFEFETYRVAIINSLLIAGVGGVVATLFMAAVALLTYRSKFPMRGAVKYIAQYPRAFPGTIIGLGFLWALLSFPALGGLRNTIWILIIAYTMRYLPLGFSAMSPSILQISDELDRAARVSGTTWLGVMRHIMLPLLRPALLTTFTLLFITFLKEYSVALFLFTRGSQVIGTTMLEVWAQGGPGPAAALAVIQLLIIGVVRWLSSFIPTVKVRE</sequence>
<keyword evidence="5 8" id="KW-0812">Transmembrane</keyword>
<evidence type="ECO:0000313" key="11">
    <source>
        <dbReference type="Proteomes" id="UP001428290"/>
    </source>
</evidence>
<organism evidence="10 11">
    <name type="scientific">Herpetosiphon gulosus</name>
    <dbReference type="NCBI Taxonomy" id="1973496"/>
    <lineage>
        <taxon>Bacteria</taxon>
        <taxon>Bacillati</taxon>
        <taxon>Chloroflexota</taxon>
        <taxon>Chloroflexia</taxon>
        <taxon>Herpetosiphonales</taxon>
        <taxon>Herpetosiphonaceae</taxon>
        <taxon>Herpetosiphon</taxon>
    </lineage>
</organism>
<dbReference type="PROSITE" id="PS50928">
    <property type="entry name" value="ABC_TM1"/>
    <property type="match status" value="2"/>
</dbReference>
<dbReference type="EMBL" id="BAABRU010000006">
    <property type="protein sequence ID" value="GAA5528255.1"/>
    <property type="molecule type" value="Genomic_DNA"/>
</dbReference>
<protein>
    <recommendedName>
        <fullName evidence="9">ABC transmembrane type-1 domain-containing protein</fullName>
    </recommendedName>
</protein>
<comment type="subcellular location">
    <subcellularLocation>
        <location evidence="1">Cell inner membrane</location>
        <topology evidence="1">Multi-pass membrane protein</topology>
    </subcellularLocation>
    <subcellularLocation>
        <location evidence="8">Cell membrane</location>
        <topology evidence="8">Multi-pass membrane protein</topology>
    </subcellularLocation>
</comment>
<dbReference type="CDD" id="cd06261">
    <property type="entry name" value="TM_PBP2"/>
    <property type="match status" value="2"/>
</dbReference>
<keyword evidence="3" id="KW-1003">Cell membrane</keyword>
<evidence type="ECO:0000256" key="5">
    <source>
        <dbReference type="ARBA" id="ARBA00022692"/>
    </source>
</evidence>
<dbReference type="RefSeq" id="WP_345721866.1">
    <property type="nucleotide sequence ID" value="NZ_BAABRU010000006.1"/>
</dbReference>
<comment type="caution">
    <text evidence="10">The sequence shown here is derived from an EMBL/GenBank/DDBJ whole genome shotgun (WGS) entry which is preliminary data.</text>
</comment>
<dbReference type="PANTHER" id="PTHR43357">
    <property type="entry name" value="INNER MEMBRANE ABC TRANSPORTER PERMEASE PROTEIN YDCV"/>
    <property type="match status" value="1"/>
</dbReference>
<gene>
    <name evidence="10" type="ORF">Hgul01_02053</name>
</gene>
<feature type="transmembrane region" description="Helical" evidence="8">
    <location>
        <begin position="264"/>
        <end position="284"/>
    </location>
</feature>
<feature type="transmembrane region" description="Helical" evidence="8">
    <location>
        <begin position="501"/>
        <end position="525"/>
    </location>
</feature>
<keyword evidence="7 8" id="KW-0472">Membrane</keyword>
<reference evidence="10 11" key="1">
    <citation type="submission" date="2024-02" db="EMBL/GenBank/DDBJ databases">
        <title>Herpetosiphon gulosus NBRC 112829.</title>
        <authorList>
            <person name="Ichikawa N."/>
            <person name="Katano-Makiyama Y."/>
            <person name="Hidaka K."/>
        </authorList>
    </citation>
    <scope>NUCLEOTIDE SEQUENCE [LARGE SCALE GENOMIC DNA]</scope>
    <source>
        <strain evidence="10 11">NBRC 112829</strain>
    </source>
</reference>
<comment type="similarity">
    <text evidence="8">Belongs to the binding-protein-dependent transport system permease family.</text>
</comment>
<dbReference type="InterPro" id="IPR035906">
    <property type="entry name" value="MetI-like_sf"/>
</dbReference>
<dbReference type="SUPFAM" id="SSF161098">
    <property type="entry name" value="MetI-like"/>
    <property type="match status" value="2"/>
</dbReference>
<evidence type="ECO:0000256" key="4">
    <source>
        <dbReference type="ARBA" id="ARBA00022519"/>
    </source>
</evidence>
<evidence type="ECO:0000256" key="7">
    <source>
        <dbReference type="ARBA" id="ARBA00023136"/>
    </source>
</evidence>
<feature type="transmembrane region" description="Helical" evidence="8">
    <location>
        <begin position="158"/>
        <end position="180"/>
    </location>
</feature>
<feature type="transmembrane region" description="Helical" evidence="8">
    <location>
        <begin position="217"/>
        <end position="239"/>
    </location>
</feature>
<evidence type="ECO:0000313" key="10">
    <source>
        <dbReference type="EMBL" id="GAA5528255.1"/>
    </source>
</evidence>
<keyword evidence="2 8" id="KW-0813">Transport</keyword>
<feature type="transmembrane region" description="Helical" evidence="8">
    <location>
        <begin position="418"/>
        <end position="438"/>
    </location>
</feature>
<evidence type="ECO:0000256" key="8">
    <source>
        <dbReference type="RuleBase" id="RU363032"/>
    </source>
</evidence>
<evidence type="ECO:0000259" key="9">
    <source>
        <dbReference type="PROSITE" id="PS50928"/>
    </source>
</evidence>
<evidence type="ECO:0000256" key="1">
    <source>
        <dbReference type="ARBA" id="ARBA00004429"/>
    </source>
</evidence>
<keyword evidence="4" id="KW-0997">Cell inner membrane</keyword>
<feature type="transmembrane region" description="Helical" evidence="8">
    <location>
        <begin position="24"/>
        <end position="45"/>
    </location>
</feature>
<dbReference type="PANTHER" id="PTHR43357:SF4">
    <property type="entry name" value="INNER MEMBRANE ABC TRANSPORTER PERMEASE PROTEIN YDCV"/>
    <property type="match status" value="1"/>
</dbReference>